<feature type="coiled-coil region" evidence="2">
    <location>
        <begin position="147"/>
        <end position="202"/>
    </location>
</feature>
<dbReference type="Proteomes" id="UP000230750">
    <property type="component" value="Unassembled WGS sequence"/>
</dbReference>
<dbReference type="InterPro" id="IPR051149">
    <property type="entry name" value="Spindly/BICDR_Dynein_Adapter"/>
</dbReference>
<gene>
    <name evidence="4" type="ORF">BSL78_00287</name>
</gene>
<keyword evidence="1 2" id="KW-0175">Coiled coil</keyword>
<reference evidence="4 5" key="1">
    <citation type="journal article" date="2017" name="PLoS Biol.">
        <title>The sea cucumber genome provides insights into morphological evolution and visceral regeneration.</title>
        <authorList>
            <person name="Zhang X."/>
            <person name="Sun L."/>
            <person name="Yuan J."/>
            <person name="Sun Y."/>
            <person name="Gao Y."/>
            <person name="Zhang L."/>
            <person name="Li S."/>
            <person name="Dai H."/>
            <person name="Hamel J.F."/>
            <person name="Liu C."/>
            <person name="Yu Y."/>
            <person name="Liu S."/>
            <person name="Lin W."/>
            <person name="Guo K."/>
            <person name="Jin S."/>
            <person name="Xu P."/>
            <person name="Storey K.B."/>
            <person name="Huan P."/>
            <person name="Zhang T."/>
            <person name="Zhou Y."/>
            <person name="Zhang J."/>
            <person name="Lin C."/>
            <person name="Li X."/>
            <person name="Xing L."/>
            <person name="Huo D."/>
            <person name="Sun M."/>
            <person name="Wang L."/>
            <person name="Mercier A."/>
            <person name="Li F."/>
            <person name="Yang H."/>
            <person name="Xiang J."/>
        </authorList>
    </citation>
    <scope>NUCLEOTIDE SEQUENCE [LARGE SCALE GENOMIC DNA]</scope>
    <source>
        <strain evidence="4">Shaxun</strain>
        <tissue evidence="4">Muscle</tissue>
    </source>
</reference>
<protein>
    <submittedName>
        <fullName evidence="4">Uncharacterized protein</fullName>
    </submittedName>
</protein>
<dbReference type="GO" id="GO:0007080">
    <property type="term" value="P:mitotic metaphase chromosome alignment"/>
    <property type="evidence" value="ECO:0007669"/>
    <property type="project" value="TreeGrafter"/>
</dbReference>
<dbReference type="STRING" id="307972.A0A2G8LRD7"/>
<accession>A0A2G8LRD7</accession>
<dbReference type="PANTHER" id="PTHR32123">
    <property type="entry name" value="BICD FAMILY-LIKE CARGO ADAPTER"/>
    <property type="match status" value="1"/>
</dbReference>
<dbReference type="GO" id="GO:0043515">
    <property type="term" value="F:kinetochore binding"/>
    <property type="evidence" value="ECO:0007669"/>
    <property type="project" value="TreeGrafter"/>
</dbReference>
<dbReference type="GO" id="GO:0000940">
    <property type="term" value="C:outer kinetochore"/>
    <property type="evidence" value="ECO:0007669"/>
    <property type="project" value="TreeGrafter"/>
</dbReference>
<evidence type="ECO:0000313" key="4">
    <source>
        <dbReference type="EMBL" id="PIK62836.1"/>
    </source>
</evidence>
<dbReference type="GO" id="GO:0000922">
    <property type="term" value="C:spindle pole"/>
    <property type="evidence" value="ECO:0007669"/>
    <property type="project" value="TreeGrafter"/>
</dbReference>
<comment type="caution">
    <text evidence="4">The sequence shown here is derived from an EMBL/GenBank/DDBJ whole genome shotgun (WGS) entry which is preliminary data.</text>
</comment>
<dbReference type="AlphaFoldDB" id="A0A2G8LRD7"/>
<dbReference type="OrthoDB" id="2121607at2759"/>
<evidence type="ECO:0000256" key="1">
    <source>
        <dbReference type="ARBA" id="ARBA00023054"/>
    </source>
</evidence>
<feature type="compositionally biased region" description="Basic and acidic residues" evidence="3">
    <location>
        <begin position="429"/>
        <end position="439"/>
    </location>
</feature>
<feature type="region of interest" description="Disordered" evidence="3">
    <location>
        <begin position="417"/>
        <end position="439"/>
    </location>
</feature>
<keyword evidence="5" id="KW-1185">Reference proteome</keyword>
<evidence type="ECO:0000256" key="2">
    <source>
        <dbReference type="SAM" id="Coils"/>
    </source>
</evidence>
<dbReference type="GO" id="GO:0000132">
    <property type="term" value="P:establishment of mitotic spindle orientation"/>
    <property type="evidence" value="ECO:0007669"/>
    <property type="project" value="TreeGrafter"/>
</dbReference>
<feature type="coiled-coil region" evidence="2">
    <location>
        <begin position="62"/>
        <end position="103"/>
    </location>
</feature>
<evidence type="ECO:0000256" key="3">
    <source>
        <dbReference type="SAM" id="MobiDB-lite"/>
    </source>
</evidence>
<dbReference type="EMBL" id="MRZV01000005">
    <property type="protein sequence ID" value="PIK62836.1"/>
    <property type="molecule type" value="Genomic_DNA"/>
</dbReference>
<feature type="coiled-coil region" evidence="2">
    <location>
        <begin position="235"/>
        <end position="292"/>
    </location>
</feature>
<proteinExistence type="predicted"/>
<sequence>MDDCNKRIESLEQAKYSLQMHLESKDHMEKHYEAELSNASDRTKREVDAITERLQMTHANELQKLKSSNDSLKADLDLVKLKETQLQEKIQCLEERLEQADIGQNRTLMNMTTNMEDQVATLVEQTTQLEVDKLLLMDKLTESEEICKQQEMTISSSNKRLEELQEIADDRHQQCVSYQRAIEECRERLEEKQAELELFRLESQDPNRKGNSLFAEVEVKRHEIEKKYISLSVQYESAKKRANFHKHRIQELKLQVVNLLQTDDGRVSVNQVKEVQQALVRTRQQNQTLLQKLNESEGTKSAKMPQPHQTDKPVEENNTSEGGLAFLLEQAKKGSEKLRKELKTERMMRMTSETKESEYQVRLNDLKKELDKSKVVNLKMELKISDLREKVKMKGNEGLQTAAKVIKGGNLEKVAIAKRPPVSEVNDDQTDKENIKSKQ</sequence>
<feature type="region of interest" description="Disordered" evidence="3">
    <location>
        <begin position="295"/>
        <end position="319"/>
    </location>
</feature>
<dbReference type="GO" id="GO:0034501">
    <property type="term" value="P:protein localization to kinetochore"/>
    <property type="evidence" value="ECO:0007669"/>
    <property type="project" value="TreeGrafter"/>
</dbReference>
<organism evidence="4 5">
    <name type="scientific">Stichopus japonicus</name>
    <name type="common">Sea cucumber</name>
    <dbReference type="NCBI Taxonomy" id="307972"/>
    <lineage>
        <taxon>Eukaryota</taxon>
        <taxon>Metazoa</taxon>
        <taxon>Echinodermata</taxon>
        <taxon>Eleutherozoa</taxon>
        <taxon>Echinozoa</taxon>
        <taxon>Holothuroidea</taxon>
        <taxon>Aspidochirotacea</taxon>
        <taxon>Aspidochirotida</taxon>
        <taxon>Stichopodidae</taxon>
        <taxon>Apostichopus</taxon>
    </lineage>
</organism>
<dbReference type="PANTHER" id="PTHR32123:SF9">
    <property type="entry name" value="PROTEIN SPINDLY"/>
    <property type="match status" value="1"/>
</dbReference>
<evidence type="ECO:0000313" key="5">
    <source>
        <dbReference type="Proteomes" id="UP000230750"/>
    </source>
</evidence>
<name>A0A2G8LRD7_STIJA</name>